<feature type="compositionally biased region" description="Low complexity" evidence="1">
    <location>
        <begin position="428"/>
        <end position="451"/>
    </location>
</feature>
<dbReference type="SUPFAM" id="SSF52058">
    <property type="entry name" value="L domain-like"/>
    <property type="match status" value="1"/>
</dbReference>
<dbReference type="WBParaSite" id="PgR010_g046_t02">
    <property type="protein sequence ID" value="PgR010_g046_t02"/>
    <property type="gene ID" value="PgR010_g046"/>
</dbReference>
<feature type="compositionally biased region" description="Polar residues" evidence="1">
    <location>
        <begin position="381"/>
        <end position="390"/>
    </location>
</feature>
<evidence type="ECO:0000256" key="1">
    <source>
        <dbReference type="SAM" id="MobiDB-lite"/>
    </source>
</evidence>
<feature type="domain" description="F-box" evidence="2">
    <location>
        <begin position="8"/>
        <end position="56"/>
    </location>
</feature>
<feature type="region of interest" description="Disordered" evidence="1">
    <location>
        <begin position="380"/>
        <end position="451"/>
    </location>
</feature>
<dbReference type="Gene3D" id="3.80.10.10">
    <property type="entry name" value="Ribonuclease Inhibitor"/>
    <property type="match status" value="1"/>
</dbReference>
<accession>A0A915AMA6</accession>
<name>A0A915AMA6_PARUN</name>
<dbReference type="Gene3D" id="1.20.1280.50">
    <property type="match status" value="1"/>
</dbReference>
<dbReference type="Proteomes" id="UP000887569">
    <property type="component" value="Unplaced"/>
</dbReference>
<evidence type="ECO:0000313" key="5">
    <source>
        <dbReference type="WBParaSite" id="PgR010_g046_t03"/>
    </source>
</evidence>
<sequence>IIFTLHLLEMFHRLSDDVVRRIFHYLSLKERAHLSSVNRRLRSLFFTWDDVFYCSARLSGTSLAGEDFVMEIEKPFFPDPIKESLEAILRRCPLIRKLAIHDEHILRDIDPKLLEQMTNVDELHIPSGLFGRFTYYLAIEALFSLPKLRILHIQQRYNEEKKHTNILHFHHVENLISTNISSVKLQGVAVTSAALEVLSVKYAGTMTSLCLIGSLVHTQDMDTYFHALNRFEKLSSLSLPPSLFSISLANKRLFLNGYPSLHKLSWLRTVTAFVSKPDMGELKKFIKNVLPQNVEHLVLYDESRCLSLKAEDELKGFKLEVHFCVNYDIIVDSFWMNGRSELITHTIWSKPYYPYAVTQPTLPEWYCVISELMDTALPSEASRNMSTSRSAGIGRTDRGRRLRMASPQHSHSLIEVTARTDGADPSRTSSITISGTGSEDNGNSSSNSVSQ</sequence>
<dbReference type="AlphaFoldDB" id="A0A915AMA6"/>
<protein>
    <submittedName>
        <fullName evidence="4 5">F-box domain-containing protein</fullName>
    </submittedName>
</protein>
<dbReference type="InterPro" id="IPR036047">
    <property type="entry name" value="F-box-like_dom_sf"/>
</dbReference>
<proteinExistence type="predicted"/>
<dbReference type="CDD" id="cd09917">
    <property type="entry name" value="F-box_SF"/>
    <property type="match status" value="1"/>
</dbReference>
<evidence type="ECO:0000313" key="3">
    <source>
        <dbReference type="Proteomes" id="UP000887569"/>
    </source>
</evidence>
<dbReference type="Pfam" id="PF00646">
    <property type="entry name" value="F-box"/>
    <property type="match status" value="1"/>
</dbReference>
<dbReference type="PROSITE" id="PS50181">
    <property type="entry name" value="FBOX"/>
    <property type="match status" value="1"/>
</dbReference>
<evidence type="ECO:0000259" key="2">
    <source>
        <dbReference type="PROSITE" id="PS50181"/>
    </source>
</evidence>
<keyword evidence="3" id="KW-1185">Reference proteome</keyword>
<dbReference type="InterPro" id="IPR001810">
    <property type="entry name" value="F-box_dom"/>
</dbReference>
<organism evidence="3 4">
    <name type="scientific">Parascaris univalens</name>
    <name type="common">Nematode worm</name>
    <dbReference type="NCBI Taxonomy" id="6257"/>
    <lineage>
        <taxon>Eukaryota</taxon>
        <taxon>Metazoa</taxon>
        <taxon>Ecdysozoa</taxon>
        <taxon>Nematoda</taxon>
        <taxon>Chromadorea</taxon>
        <taxon>Rhabditida</taxon>
        <taxon>Spirurina</taxon>
        <taxon>Ascaridomorpha</taxon>
        <taxon>Ascaridoidea</taxon>
        <taxon>Ascarididae</taxon>
        <taxon>Parascaris</taxon>
    </lineage>
</organism>
<reference evidence="4 5" key="1">
    <citation type="submission" date="2022-11" db="UniProtKB">
        <authorList>
            <consortium name="WormBaseParasite"/>
        </authorList>
    </citation>
    <scope>IDENTIFICATION</scope>
</reference>
<dbReference type="InterPro" id="IPR032675">
    <property type="entry name" value="LRR_dom_sf"/>
</dbReference>
<dbReference type="WBParaSite" id="PgR010_g046_t03">
    <property type="protein sequence ID" value="PgR010_g046_t03"/>
    <property type="gene ID" value="PgR010_g046"/>
</dbReference>
<evidence type="ECO:0000313" key="4">
    <source>
        <dbReference type="WBParaSite" id="PgR010_g046_t02"/>
    </source>
</evidence>
<dbReference type="SUPFAM" id="SSF81383">
    <property type="entry name" value="F-box domain"/>
    <property type="match status" value="1"/>
</dbReference>